<feature type="domain" description="N-acetyltransferase" evidence="1">
    <location>
        <begin position="1"/>
        <end position="75"/>
    </location>
</feature>
<organism evidence="2 3">
    <name type="scientific">Anaeromonas frigoriresistens</name>
    <dbReference type="NCBI Taxonomy" id="2683708"/>
    <lineage>
        <taxon>Bacteria</taxon>
        <taxon>Bacillati</taxon>
        <taxon>Bacillota</taxon>
        <taxon>Tissierellia</taxon>
        <taxon>Tissierellales</taxon>
        <taxon>Thermohalobacteraceae</taxon>
        <taxon>Anaeromonas</taxon>
    </lineage>
</organism>
<dbReference type="InterPro" id="IPR000182">
    <property type="entry name" value="GNAT_dom"/>
</dbReference>
<sequence>MYIYRIAVLPTYQGGNLGVNIVDYALNYSKNIGKELYLDCWAGNKKLRNFYSSSGFQMIGEVQEEDYFISVFKSV</sequence>
<dbReference type="EMBL" id="WSFT01000016">
    <property type="protein sequence ID" value="MBS4537503.1"/>
    <property type="molecule type" value="Genomic_DNA"/>
</dbReference>
<evidence type="ECO:0000259" key="1">
    <source>
        <dbReference type="PROSITE" id="PS51186"/>
    </source>
</evidence>
<dbReference type="PROSITE" id="PS51186">
    <property type="entry name" value="GNAT"/>
    <property type="match status" value="1"/>
</dbReference>
<name>A0A942Z7Q7_9FIRM</name>
<dbReference type="RefSeq" id="WP_203365467.1">
    <property type="nucleotide sequence ID" value="NZ_WSFT01000016.1"/>
</dbReference>
<evidence type="ECO:0000313" key="3">
    <source>
        <dbReference type="Proteomes" id="UP000724672"/>
    </source>
</evidence>
<keyword evidence="3" id="KW-1185">Reference proteome</keyword>
<dbReference type="Pfam" id="PF00583">
    <property type="entry name" value="Acetyltransf_1"/>
    <property type="match status" value="1"/>
</dbReference>
<dbReference type="GO" id="GO:0016747">
    <property type="term" value="F:acyltransferase activity, transferring groups other than amino-acyl groups"/>
    <property type="evidence" value="ECO:0007669"/>
    <property type="project" value="InterPro"/>
</dbReference>
<dbReference type="Gene3D" id="3.40.630.30">
    <property type="match status" value="1"/>
</dbReference>
<gene>
    <name evidence="2" type="ORF">GOQ27_03460</name>
</gene>
<comment type="caution">
    <text evidence="2">The sequence shown here is derived from an EMBL/GenBank/DDBJ whole genome shotgun (WGS) entry which is preliminary data.</text>
</comment>
<dbReference type="InterPro" id="IPR016181">
    <property type="entry name" value="Acyl_CoA_acyltransferase"/>
</dbReference>
<accession>A0A942Z7Q7</accession>
<dbReference type="SUPFAM" id="SSF55729">
    <property type="entry name" value="Acyl-CoA N-acyltransferases (Nat)"/>
    <property type="match status" value="1"/>
</dbReference>
<dbReference type="Proteomes" id="UP000724672">
    <property type="component" value="Unassembled WGS sequence"/>
</dbReference>
<proteinExistence type="predicted"/>
<dbReference type="AlphaFoldDB" id="A0A942Z7Q7"/>
<evidence type="ECO:0000313" key="2">
    <source>
        <dbReference type="EMBL" id="MBS4537503.1"/>
    </source>
</evidence>
<reference evidence="2" key="1">
    <citation type="submission" date="2019-12" db="EMBL/GenBank/DDBJ databases">
        <title>Clostridiaceae gen. nov. sp. nov., isolated from sediment in Xinjiang, China.</title>
        <authorList>
            <person name="Zhang R."/>
        </authorList>
    </citation>
    <scope>NUCLEOTIDE SEQUENCE</scope>
    <source>
        <strain evidence="2">D2Q-11</strain>
    </source>
</reference>
<protein>
    <submittedName>
        <fullName evidence="2">GNAT family N-acetyltransferase</fullName>
    </submittedName>
</protein>